<dbReference type="AlphaFoldDB" id="A0A2R6AWX5"/>
<evidence type="ECO:0000313" key="2">
    <source>
        <dbReference type="Proteomes" id="UP000240322"/>
    </source>
</evidence>
<dbReference type="Proteomes" id="UP000240322">
    <property type="component" value="Unassembled WGS sequence"/>
</dbReference>
<dbReference type="EMBL" id="NEXE01000046">
    <property type="protein sequence ID" value="PSN90813.1"/>
    <property type="molecule type" value="Genomic_DNA"/>
</dbReference>
<name>A0A2R6AWX5_9ARCH</name>
<accession>A0A2R6AWX5</accession>
<comment type="caution">
    <text evidence="1">The sequence shown here is derived from an EMBL/GenBank/DDBJ whole genome shotgun (WGS) entry which is preliminary data.</text>
</comment>
<protein>
    <submittedName>
        <fullName evidence="1">Uncharacterized protein</fullName>
    </submittedName>
</protein>
<evidence type="ECO:0000313" key="1">
    <source>
        <dbReference type="EMBL" id="PSN90813.1"/>
    </source>
</evidence>
<gene>
    <name evidence="1" type="ORF">B9Q03_05950</name>
</gene>
<proteinExistence type="predicted"/>
<organism evidence="1 2">
    <name type="scientific">Candidatus Marsarchaeota G2 archaeon OSP_D</name>
    <dbReference type="NCBI Taxonomy" id="1978157"/>
    <lineage>
        <taxon>Archaea</taxon>
        <taxon>Candidatus Marsarchaeota</taxon>
        <taxon>Candidatus Marsarchaeota group 2</taxon>
    </lineage>
</organism>
<sequence length="90" mass="10415">MEMRIAGFEIEEGWPLWDSEYDALQAWFEEKRIDDLPHLLSGLRKLPAILAEQSYGAGEEEKRMLVEALKEINEASREIASRIPNLGLYH</sequence>
<reference evidence="1 2" key="1">
    <citation type="submission" date="2017-04" db="EMBL/GenBank/DDBJ databases">
        <title>Novel microbial lineages endemic to geothermal iron-oxide mats fill important gaps in the evolutionary history of Archaea.</title>
        <authorList>
            <person name="Jay Z.J."/>
            <person name="Beam J.P."/>
            <person name="Dlakic M."/>
            <person name="Rusch D.B."/>
            <person name="Kozubal M.A."/>
            <person name="Inskeep W.P."/>
        </authorList>
    </citation>
    <scope>NUCLEOTIDE SEQUENCE [LARGE SCALE GENOMIC DNA]</scope>
    <source>
        <strain evidence="1">OSP_D</strain>
    </source>
</reference>